<keyword evidence="3" id="KW-1185">Reference proteome</keyword>
<protein>
    <submittedName>
        <fullName evidence="2">Uncharacterized protein</fullName>
    </submittedName>
</protein>
<sequence length="97" mass="10810">MSAVGYRDLMDDPSQLQPSEDTQTNKNSQATPNVKPILRRSRSERSERLGFDNFSPNSSIVAIPGKKGAKEVQFLVLQNVSIHLKGCQRLKARLVQS</sequence>
<dbReference type="AlphaFoldDB" id="A0AAV6WNB9"/>
<dbReference type="Proteomes" id="UP000826271">
    <property type="component" value="Unassembled WGS sequence"/>
</dbReference>
<comment type="caution">
    <text evidence="2">The sequence shown here is derived from an EMBL/GenBank/DDBJ whole genome shotgun (WGS) entry which is preliminary data.</text>
</comment>
<gene>
    <name evidence="2" type="ORF">BUALT_Bualt14G0050000</name>
</gene>
<reference evidence="2" key="1">
    <citation type="submission" date="2019-10" db="EMBL/GenBank/DDBJ databases">
        <authorList>
            <person name="Zhang R."/>
            <person name="Pan Y."/>
            <person name="Wang J."/>
            <person name="Ma R."/>
            <person name="Yu S."/>
        </authorList>
    </citation>
    <scope>NUCLEOTIDE SEQUENCE</scope>
    <source>
        <strain evidence="2">LA-IB0</strain>
        <tissue evidence="2">Leaf</tissue>
    </source>
</reference>
<evidence type="ECO:0000313" key="3">
    <source>
        <dbReference type="Proteomes" id="UP000826271"/>
    </source>
</evidence>
<organism evidence="2 3">
    <name type="scientific">Buddleja alternifolia</name>
    <dbReference type="NCBI Taxonomy" id="168488"/>
    <lineage>
        <taxon>Eukaryota</taxon>
        <taxon>Viridiplantae</taxon>
        <taxon>Streptophyta</taxon>
        <taxon>Embryophyta</taxon>
        <taxon>Tracheophyta</taxon>
        <taxon>Spermatophyta</taxon>
        <taxon>Magnoliopsida</taxon>
        <taxon>eudicotyledons</taxon>
        <taxon>Gunneridae</taxon>
        <taxon>Pentapetalae</taxon>
        <taxon>asterids</taxon>
        <taxon>lamiids</taxon>
        <taxon>Lamiales</taxon>
        <taxon>Scrophulariaceae</taxon>
        <taxon>Buddlejeae</taxon>
        <taxon>Buddleja</taxon>
    </lineage>
</organism>
<evidence type="ECO:0000313" key="2">
    <source>
        <dbReference type="EMBL" id="KAG8369787.1"/>
    </source>
</evidence>
<dbReference type="EMBL" id="WHWC01000014">
    <property type="protein sequence ID" value="KAG8369787.1"/>
    <property type="molecule type" value="Genomic_DNA"/>
</dbReference>
<feature type="region of interest" description="Disordered" evidence="1">
    <location>
        <begin position="1"/>
        <end position="53"/>
    </location>
</feature>
<proteinExistence type="predicted"/>
<evidence type="ECO:0000256" key="1">
    <source>
        <dbReference type="SAM" id="MobiDB-lite"/>
    </source>
</evidence>
<feature type="compositionally biased region" description="Polar residues" evidence="1">
    <location>
        <begin position="14"/>
        <end position="32"/>
    </location>
</feature>
<feature type="compositionally biased region" description="Basic and acidic residues" evidence="1">
    <location>
        <begin position="41"/>
        <end position="50"/>
    </location>
</feature>
<name>A0AAV6WNB9_9LAMI</name>
<accession>A0AAV6WNB9</accession>